<comment type="caution">
    <text evidence="1">The sequence shown here is derived from an EMBL/GenBank/DDBJ whole genome shotgun (WGS) entry which is preliminary data.</text>
</comment>
<protein>
    <submittedName>
        <fullName evidence="1">Uncharacterized protein</fullName>
    </submittedName>
</protein>
<organism evidence="1 2">
    <name type="scientific">Conger conger</name>
    <name type="common">Conger eel</name>
    <name type="synonym">Muraena conger</name>
    <dbReference type="NCBI Taxonomy" id="82655"/>
    <lineage>
        <taxon>Eukaryota</taxon>
        <taxon>Metazoa</taxon>
        <taxon>Chordata</taxon>
        <taxon>Craniata</taxon>
        <taxon>Vertebrata</taxon>
        <taxon>Euteleostomi</taxon>
        <taxon>Actinopterygii</taxon>
        <taxon>Neopterygii</taxon>
        <taxon>Teleostei</taxon>
        <taxon>Anguilliformes</taxon>
        <taxon>Congridae</taxon>
        <taxon>Conger</taxon>
    </lineage>
</organism>
<keyword evidence="2" id="KW-1185">Reference proteome</keyword>
<gene>
    <name evidence="1" type="ORF">COCON_G00063300</name>
</gene>
<evidence type="ECO:0000313" key="2">
    <source>
        <dbReference type="Proteomes" id="UP001152803"/>
    </source>
</evidence>
<evidence type="ECO:0000313" key="1">
    <source>
        <dbReference type="EMBL" id="KAJ8279264.1"/>
    </source>
</evidence>
<reference evidence="1" key="1">
    <citation type="journal article" date="2023" name="Science">
        <title>Genome structures resolve the early diversification of teleost fishes.</title>
        <authorList>
            <person name="Parey E."/>
            <person name="Louis A."/>
            <person name="Montfort J."/>
            <person name="Bouchez O."/>
            <person name="Roques C."/>
            <person name="Iampietro C."/>
            <person name="Lluch J."/>
            <person name="Castinel A."/>
            <person name="Donnadieu C."/>
            <person name="Desvignes T."/>
            <person name="Floi Bucao C."/>
            <person name="Jouanno E."/>
            <person name="Wen M."/>
            <person name="Mejri S."/>
            <person name="Dirks R."/>
            <person name="Jansen H."/>
            <person name="Henkel C."/>
            <person name="Chen W.J."/>
            <person name="Zahm M."/>
            <person name="Cabau C."/>
            <person name="Klopp C."/>
            <person name="Thompson A.W."/>
            <person name="Robinson-Rechavi M."/>
            <person name="Braasch I."/>
            <person name="Lecointre G."/>
            <person name="Bobe J."/>
            <person name="Postlethwait J.H."/>
            <person name="Berthelot C."/>
            <person name="Roest Crollius H."/>
            <person name="Guiguen Y."/>
        </authorList>
    </citation>
    <scope>NUCLEOTIDE SEQUENCE</scope>
    <source>
        <strain evidence="1">Concon-B</strain>
    </source>
</reference>
<dbReference type="AlphaFoldDB" id="A0A9Q1DS43"/>
<name>A0A9Q1DS43_CONCO</name>
<accession>A0A9Q1DS43</accession>
<dbReference type="Proteomes" id="UP001152803">
    <property type="component" value="Unassembled WGS sequence"/>
</dbReference>
<sequence length="69" mass="8040">MTASSPHVSEQLFVLQMLLCPVEVQDSRERFEHQDLIQGHEAPQDNTPSQWPQHDYRCAIHWPGHYICA</sequence>
<proteinExistence type="predicted"/>
<dbReference type="EMBL" id="JAFJMO010000004">
    <property type="protein sequence ID" value="KAJ8279264.1"/>
    <property type="molecule type" value="Genomic_DNA"/>
</dbReference>